<comment type="caution">
    <text evidence="18">The sequence shown here is derived from an EMBL/GenBank/DDBJ whole genome shotgun (WGS) entry which is preliminary data.</text>
</comment>
<evidence type="ECO:0000256" key="7">
    <source>
        <dbReference type="ARBA" id="ARBA00022840"/>
    </source>
</evidence>
<dbReference type="EC" id="5.6.2.4" evidence="12"/>
<dbReference type="InterPro" id="IPR014017">
    <property type="entry name" value="DNA_helicase_UvrD-like_C"/>
</dbReference>
<feature type="domain" description="UvrD-like helicase ATP-binding" evidence="16">
    <location>
        <begin position="12"/>
        <end position="427"/>
    </location>
</feature>
<reference evidence="18 19" key="1">
    <citation type="submission" date="2019-08" db="EMBL/GenBank/DDBJ databases">
        <title>In-depth cultivation of the pig gut microbiome towards novel bacterial diversity and tailored functional studies.</title>
        <authorList>
            <person name="Wylensek D."/>
            <person name="Hitch T.C.A."/>
            <person name="Clavel T."/>
        </authorList>
    </citation>
    <scope>NUCLEOTIDE SEQUENCE [LARGE SCALE GENOMIC DNA]</scope>
    <source>
        <strain evidence="18 19">NM-380-WT-3C1</strain>
    </source>
</reference>
<feature type="coiled-coil region" evidence="15">
    <location>
        <begin position="1"/>
        <end position="28"/>
    </location>
</feature>
<dbReference type="GO" id="GO:0005829">
    <property type="term" value="C:cytosol"/>
    <property type="evidence" value="ECO:0007669"/>
    <property type="project" value="TreeGrafter"/>
</dbReference>
<dbReference type="GO" id="GO:0003677">
    <property type="term" value="F:DNA binding"/>
    <property type="evidence" value="ECO:0007669"/>
    <property type="project" value="UniProtKB-KW"/>
</dbReference>
<feature type="binding site" evidence="14">
    <location>
        <begin position="33"/>
        <end position="40"/>
    </location>
    <ligand>
        <name>ATP</name>
        <dbReference type="ChEBI" id="CHEBI:30616"/>
    </ligand>
</feature>
<dbReference type="SUPFAM" id="SSF52980">
    <property type="entry name" value="Restriction endonuclease-like"/>
    <property type="match status" value="1"/>
</dbReference>
<evidence type="ECO:0000256" key="6">
    <source>
        <dbReference type="ARBA" id="ARBA00022839"/>
    </source>
</evidence>
<evidence type="ECO:0000256" key="2">
    <source>
        <dbReference type="ARBA" id="ARBA00022741"/>
    </source>
</evidence>
<feature type="domain" description="UvrD-like helicase C-terminal" evidence="17">
    <location>
        <begin position="432"/>
        <end position="714"/>
    </location>
</feature>
<keyword evidence="1" id="KW-0540">Nuclease</keyword>
<dbReference type="PANTHER" id="PTHR11070">
    <property type="entry name" value="UVRD / RECB / PCRA DNA HELICASE FAMILY MEMBER"/>
    <property type="match status" value="1"/>
</dbReference>
<keyword evidence="10" id="KW-0413">Isomerase</keyword>
<dbReference type="Gene3D" id="3.90.320.10">
    <property type="match status" value="1"/>
</dbReference>
<evidence type="ECO:0000259" key="17">
    <source>
        <dbReference type="PROSITE" id="PS51217"/>
    </source>
</evidence>
<evidence type="ECO:0000259" key="16">
    <source>
        <dbReference type="PROSITE" id="PS51198"/>
    </source>
</evidence>
<dbReference type="Pfam" id="PF13361">
    <property type="entry name" value="UvrD_C"/>
    <property type="match status" value="1"/>
</dbReference>
<dbReference type="GO" id="GO:0004527">
    <property type="term" value="F:exonuclease activity"/>
    <property type="evidence" value="ECO:0007669"/>
    <property type="project" value="UniProtKB-KW"/>
</dbReference>
<keyword evidence="4 14" id="KW-0378">Hydrolase</keyword>
<keyword evidence="3" id="KW-0227">DNA damage</keyword>
<evidence type="ECO:0000256" key="10">
    <source>
        <dbReference type="ARBA" id="ARBA00023235"/>
    </source>
</evidence>
<dbReference type="SUPFAM" id="SSF52540">
    <property type="entry name" value="P-loop containing nucleoside triphosphate hydrolases"/>
    <property type="match status" value="1"/>
</dbReference>
<organism evidence="18 19">
    <name type="scientific">Bullifex porci</name>
    <dbReference type="NCBI Taxonomy" id="2606638"/>
    <lineage>
        <taxon>Bacteria</taxon>
        <taxon>Pseudomonadati</taxon>
        <taxon>Spirochaetota</taxon>
        <taxon>Spirochaetia</taxon>
        <taxon>Spirochaetales</taxon>
        <taxon>Spirochaetaceae</taxon>
        <taxon>Bullifex</taxon>
    </lineage>
</organism>
<dbReference type="GO" id="GO:0033202">
    <property type="term" value="C:DNA helicase complex"/>
    <property type="evidence" value="ECO:0007669"/>
    <property type="project" value="TreeGrafter"/>
</dbReference>
<protein>
    <recommendedName>
        <fullName evidence="12">DNA 3'-5' helicase</fullName>
        <ecNumber evidence="12">5.6.2.4</ecNumber>
    </recommendedName>
</protein>
<dbReference type="InterPro" id="IPR000212">
    <property type="entry name" value="DNA_helicase_UvrD/REP"/>
</dbReference>
<dbReference type="GO" id="GO:0043138">
    <property type="term" value="F:3'-5' DNA helicase activity"/>
    <property type="evidence" value="ECO:0007669"/>
    <property type="project" value="UniProtKB-EC"/>
</dbReference>
<dbReference type="InterPro" id="IPR011604">
    <property type="entry name" value="PDDEXK-like_dom_sf"/>
</dbReference>
<evidence type="ECO:0000256" key="13">
    <source>
        <dbReference type="ARBA" id="ARBA00048988"/>
    </source>
</evidence>
<dbReference type="PROSITE" id="PS51198">
    <property type="entry name" value="UVRD_HELICASE_ATP_BIND"/>
    <property type="match status" value="1"/>
</dbReference>
<dbReference type="PROSITE" id="PS51217">
    <property type="entry name" value="UVRD_HELICASE_CTER"/>
    <property type="match status" value="1"/>
</dbReference>
<evidence type="ECO:0000313" key="19">
    <source>
        <dbReference type="Proteomes" id="UP000460549"/>
    </source>
</evidence>
<dbReference type="Proteomes" id="UP000460549">
    <property type="component" value="Unassembled WGS sequence"/>
</dbReference>
<dbReference type="EMBL" id="VUNN01000019">
    <property type="protein sequence ID" value="MSU06877.1"/>
    <property type="molecule type" value="Genomic_DNA"/>
</dbReference>
<evidence type="ECO:0000256" key="4">
    <source>
        <dbReference type="ARBA" id="ARBA00022801"/>
    </source>
</evidence>
<sequence>MSKFTSLLDNEEKKLNDEQRAVVFADKNCVVSAGAGSGKTTVLSYRFLRLVMDDEIKCDRILTLTFTRKAALEMRERITNRLLDNRDKIKPELIENLTSAHISTIDSFLSEIVRHDCVKYGLSRDFSLLSDDEENDLVRTLALSFLEDKGNYRFVTALSRIFSPNDVISSFFLKINQNLSFLSNHNANELFNTFSAYVNDSVEKQRDSIDYILRTFDKRIIGEKGKLYEAFMAEWDSGAIPDKLYFYDGRHKKSYIDGVSEEIKDLKDNYYQRFVSFASVKDNLPKDFIYYQIIECFAESLIKEKRRRSLLTFNDVFEIALDILEHNDALRTHYKNAFDKIMIDEFQDNNDKQKRLLYLLSEKKDRLIKPCPTINDLESNKLFFVGDDKQSIYRFRGADVSVFRDLKDEIKNSGGINLSLSTNYRSEKKLIDHFNFVFNRVFANATENYEALFENTKYARNNGDSRIEVALLNRSDLIPDGLKSDECEAEFIADKIIEILTSDKYLVNGKRVKASDIAILMRGSGNQWQIEKALKLRNIPYQILESRSLMLEGLSSDFYSYLQYLVYPEDKIAFANLLKSPFVRVSDSGFKEILSGQDITNEEDKRSYDEFLALYNKIKAKLYSYTLSQLLVKLYIESGYKAYIELKPKYKPYSEHFDYLFDYAVSYDEEGYTLSDFVRMLRSLIGTSDRGREAKVLKEKLNGVQIMTMHKSKGLEFPIVFCSFLGSKGKLNDKSVLYSVDGNLIFDSTKITKDYLNKSEKDRDEAEIKRILYVAMTRCENYLIMTGSYKLKKDGTLDSGIGKLLYIYLNSLDGCSDVINLTIPPLENFNYTSKLELEEKKEIIVNSWEEAARLKANLMTIAEKDFDYSSRRVKVTENDEIKYSENRVLLPTFKSDEIIKKYSAFDKFGTLAHLAIELTMKGEGIANIECDIADNISENKIIMDDIKSFIDIFYSSPLYKNWINGKSVDEEVRFYTYVQDSDSVLEGVIDLIVFSNDFNLIVDYKTDRSKNLDDHKAQVVQYIKTATDIYNKPCYGTLFYLRDGSLEPFWDLDGNIVSL</sequence>
<evidence type="ECO:0000256" key="9">
    <source>
        <dbReference type="ARBA" id="ARBA00023204"/>
    </source>
</evidence>
<comment type="catalytic activity">
    <reaction evidence="13">
        <text>ATP + H2O = ADP + phosphate + H(+)</text>
        <dbReference type="Rhea" id="RHEA:13065"/>
        <dbReference type="ChEBI" id="CHEBI:15377"/>
        <dbReference type="ChEBI" id="CHEBI:15378"/>
        <dbReference type="ChEBI" id="CHEBI:30616"/>
        <dbReference type="ChEBI" id="CHEBI:43474"/>
        <dbReference type="ChEBI" id="CHEBI:456216"/>
        <dbReference type="EC" id="5.6.2.4"/>
    </reaction>
</comment>
<evidence type="ECO:0000256" key="15">
    <source>
        <dbReference type="SAM" id="Coils"/>
    </source>
</evidence>
<keyword evidence="15" id="KW-0175">Coiled coil</keyword>
<keyword evidence="9" id="KW-0234">DNA repair</keyword>
<proteinExistence type="predicted"/>
<keyword evidence="8" id="KW-0238">DNA-binding</keyword>
<evidence type="ECO:0000256" key="12">
    <source>
        <dbReference type="ARBA" id="ARBA00034808"/>
    </source>
</evidence>
<keyword evidence="7 14" id="KW-0067">ATP-binding</keyword>
<dbReference type="RefSeq" id="WP_154426107.1">
    <property type="nucleotide sequence ID" value="NZ_VUNN01000019.1"/>
</dbReference>
<gene>
    <name evidence="18" type="ORF">FYJ80_08850</name>
</gene>
<dbReference type="PANTHER" id="PTHR11070:SF48">
    <property type="entry name" value="ATP-DEPENDENT HELICASE_NUCLEASE SUBUNIT A"/>
    <property type="match status" value="1"/>
</dbReference>
<dbReference type="Gene3D" id="1.10.486.10">
    <property type="entry name" value="PCRA, domain 4"/>
    <property type="match status" value="1"/>
</dbReference>
<evidence type="ECO:0000256" key="1">
    <source>
        <dbReference type="ARBA" id="ARBA00022722"/>
    </source>
</evidence>
<dbReference type="InterPro" id="IPR011335">
    <property type="entry name" value="Restrct_endonuc-II-like"/>
</dbReference>
<evidence type="ECO:0000256" key="3">
    <source>
        <dbReference type="ARBA" id="ARBA00022763"/>
    </source>
</evidence>
<keyword evidence="2 14" id="KW-0547">Nucleotide-binding</keyword>
<evidence type="ECO:0000256" key="11">
    <source>
        <dbReference type="ARBA" id="ARBA00034617"/>
    </source>
</evidence>
<evidence type="ECO:0000256" key="14">
    <source>
        <dbReference type="PROSITE-ProRule" id="PRU00560"/>
    </source>
</evidence>
<evidence type="ECO:0000256" key="8">
    <source>
        <dbReference type="ARBA" id="ARBA00023125"/>
    </source>
</evidence>
<dbReference type="Gene3D" id="3.40.50.300">
    <property type="entry name" value="P-loop containing nucleotide triphosphate hydrolases"/>
    <property type="match status" value="4"/>
</dbReference>
<dbReference type="InterPro" id="IPR027417">
    <property type="entry name" value="P-loop_NTPase"/>
</dbReference>
<dbReference type="Pfam" id="PF00580">
    <property type="entry name" value="UvrD-helicase"/>
    <property type="match status" value="1"/>
</dbReference>
<dbReference type="AlphaFoldDB" id="A0A7X2TRH9"/>
<dbReference type="GO" id="GO:0000725">
    <property type="term" value="P:recombinational repair"/>
    <property type="evidence" value="ECO:0007669"/>
    <property type="project" value="TreeGrafter"/>
</dbReference>
<dbReference type="GO" id="GO:0005524">
    <property type="term" value="F:ATP binding"/>
    <property type="evidence" value="ECO:0007669"/>
    <property type="project" value="UniProtKB-UniRule"/>
</dbReference>
<keyword evidence="6" id="KW-0269">Exonuclease</keyword>
<keyword evidence="5 14" id="KW-0347">Helicase</keyword>
<dbReference type="InterPro" id="IPR014016">
    <property type="entry name" value="UvrD-like_ATP-bd"/>
</dbReference>
<evidence type="ECO:0000256" key="5">
    <source>
        <dbReference type="ARBA" id="ARBA00022806"/>
    </source>
</evidence>
<name>A0A7X2TRH9_9SPIO</name>
<keyword evidence="19" id="KW-1185">Reference proteome</keyword>
<accession>A0A7X2TRH9</accession>
<comment type="catalytic activity">
    <reaction evidence="11">
        <text>Couples ATP hydrolysis with the unwinding of duplex DNA by translocating in the 3'-5' direction.</text>
        <dbReference type="EC" id="5.6.2.4"/>
    </reaction>
</comment>
<evidence type="ECO:0000313" key="18">
    <source>
        <dbReference type="EMBL" id="MSU06877.1"/>
    </source>
</evidence>